<dbReference type="InterPro" id="IPR001368">
    <property type="entry name" value="TNFR/NGFR_Cys_rich_reg"/>
</dbReference>
<dbReference type="PANTHER" id="PTHR47134">
    <property type="entry name" value="TUMOR NECROSIS FACTOR RECEPTOR SUPERFAMILY MEMBER 11A"/>
    <property type="match status" value="1"/>
</dbReference>
<dbReference type="AlphaFoldDB" id="A0A9D3PDT2"/>
<feature type="repeat" description="TNFR-Cys" evidence="1">
    <location>
        <begin position="150"/>
        <end position="191"/>
    </location>
</feature>
<evidence type="ECO:0000259" key="5">
    <source>
        <dbReference type="PROSITE" id="PS50050"/>
    </source>
</evidence>
<accession>A0A9D3PDT2</accession>
<dbReference type="GO" id="GO:0019955">
    <property type="term" value="F:cytokine binding"/>
    <property type="evidence" value="ECO:0007669"/>
    <property type="project" value="TreeGrafter"/>
</dbReference>
<keyword evidence="3" id="KW-0472">Membrane</keyword>
<dbReference type="InterPro" id="IPR053075">
    <property type="entry name" value="TNFRSF11A"/>
</dbReference>
<dbReference type="Gene3D" id="2.10.50.10">
    <property type="entry name" value="Tumor Necrosis Factor Receptor, subunit A, domain 2"/>
    <property type="match status" value="2"/>
</dbReference>
<feature type="domain" description="TNFR-Cys" evidence="5">
    <location>
        <begin position="150"/>
        <end position="191"/>
    </location>
</feature>
<feature type="region of interest" description="Disordered" evidence="2">
    <location>
        <begin position="480"/>
        <end position="505"/>
    </location>
</feature>
<dbReference type="GO" id="GO:0072674">
    <property type="term" value="P:multinuclear osteoclast differentiation"/>
    <property type="evidence" value="ECO:0007669"/>
    <property type="project" value="TreeGrafter"/>
</dbReference>
<keyword evidence="1" id="KW-1015">Disulfide bond</keyword>
<comment type="caution">
    <text evidence="6">The sequence shown here is derived from an EMBL/GenBank/DDBJ whole genome shotgun (WGS) entry which is preliminary data.</text>
</comment>
<feature type="compositionally biased region" description="Basic and acidic residues" evidence="2">
    <location>
        <begin position="363"/>
        <end position="379"/>
    </location>
</feature>
<proteinExistence type="predicted"/>
<dbReference type="SUPFAM" id="SSF57586">
    <property type="entry name" value="TNF receptor-like"/>
    <property type="match status" value="2"/>
</dbReference>
<feature type="region of interest" description="Disordered" evidence="2">
    <location>
        <begin position="354"/>
        <end position="389"/>
    </location>
</feature>
<dbReference type="GO" id="GO:0009897">
    <property type="term" value="C:external side of plasma membrane"/>
    <property type="evidence" value="ECO:0007669"/>
    <property type="project" value="TreeGrafter"/>
</dbReference>
<keyword evidence="4" id="KW-0732">Signal</keyword>
<keyword evidence="7" id="KW-1185">Reference proteome</keyword>
<keyword evidence="3" id="KW-1133">Transmembrane helix</keyword>
<dbReference type="GO" id="GO:0070555">
    <property type="term" value="P:response to interleukin-1"/>
    <property type="evidence" value="ECO:0007669"/>
    <property type="project" value="TreeGrafter"/>
</dbReference>
<organism evidence="6 7">
    <name type="scientific">Megalops atlanticus</name>
    <name type="common">Tarpon</name>
    <name type="synonym">Clupea gigantea</name>
    <dbReference type="NCBI Taxonomy" id="7932"/>
    <lineage>
        <taxon>Eukaryota</taxon>
        <taxon>Metazoa</taxon>
        <taxon>Chordata</taxon>
        <taxon>Craniata</taxon>
        <taxon>Vertebrata</taxon>
        <taxon>Euteleostomi</taxon>
        <taxon>Actinopterygii</taxon>
        <taxon>Neopterygii</taxon>
        <taxon>Teleostei</taxon>
        <taxon>Elopiformes</taxon>
        <taxon>Megalopidae</taxon>
        <taxon>Megalops</taxon>
    </lineage>
</organism>
<feature type="signal peptide" evidence="4">
    <location>
        <begin position="1"/>
        <end position="29"/>
    </location>
</feature>
<gene>
    <name evidence="6" type="ORF">MATL_G00256700</name>
</gene>
<feature type="disulfide bond" evidence="1">
    <location>
        <begin position="48"/>
        <end position="66"/>
    </location>
</feature>
<reference evidence="6" key="1">
    <citation type="submission" date="2021-01" db="EMBL/GenBank/DDBJ databases">
        <authorList>
            <person name="Zahm M."/>
            <person name="Roques C."/>
            <person name="Cabau C."/>
            <person name="Klopp C."/>
            <person name="Donnadieu C."/>
            <person name="Jouanno E."/>
            <person name="Lampietro C."/>
            <person name="Louis A."/>
            <person name="Herpin A."/>
            <person name="Echchiki A."/>
            <person name="Berthelot C."/>
            <person name="Parey E."/>
            <person name="Roest-Crollius H."/>
            <person name="Braasch I."/>
            <person name="Postlethwait J."/>
            <person name="Bobe J."/>
            <person name="Montfort J."/>
            <person name="Bouchez O."/>
            <person name="Begum T."/>
            <person name="Mejri S."/>
            <person name="Adams A."/>
            <person name="Chen W.-J."/>
            <person name="Guiguen Y."/>
        </authorList>
    </citation>
    <scope>NUCLEOTIDE SEQUENCE</scope>
    <source>
        <strain evidence="6">YG-15Mar2019-1</strain>
        <tissue evidence="6">Brain</tissue>
    </source>
</reference>
<comment type="caution">
    <text evidence="1">Lacks conserved residue(s) required for the propagation of feature annotation.</text>
</comment>
<sequence length="505" mass="53595">MWVDITTSWIVRNWIRHFIVFLYVQVVFSRPSCNPQQYPKDRRCCSKCPPGTFAFVLCTGTSDTICRPCGSNEYQPDWNNETRCQTQKFCDKGRGFDPVRPENRTAAVPCRCLPGLQCSLVNCEFCERMKVCPPGYGLAVGETGRGSCAECRPGFFSNVSSATEPCRPWTDCKALGRAEKQPGTEKTDAVCGPHVPGSTTSWVVVGVLSVIVVISLVILLLFCCKDKLKSLSENVRACVQDLKSNTMCQEAAQQNGTLEIKSLIRQEGDLQESLNACGNSEKPAPGGDSEAPTGGCSCVLALKEPMEVGENEDCSQAVAPCSCRDGEGGGGRPLLEPAICGGCPEGGTELCGRSLQHGAPEAGEGRAGGDARAEADDRQGAPCCHSTDSTAKVPLSLASDGDQGLSLHLSTGDVSQGPEPECPGQTVAAGHVTGNGNTTFISNGQVMNFSGDVIVVYVSQNSQGDSGDLEEAFASPVQEETNKEGFEGVAKPKTSTALQEDTLMF</sequence>
<feature type="repeat" description="TNFR-Cys" evidence="1">
    <location>
        <begin position="32"/>
        <end position="66"/>
    </location>
</feature>
<feature type="transmembrane region" description="Helical" evidence="3">
    <location>
        <begin position="202"/>
        <end position="224"/>
    </location>
</feature>
<dbReference type="Pfam" id="PF00020">
    <property type="entry name" value="TNFR_c6"/>
    <property type="match status" value="1"/>
</dbReference>
<evidence type="ECO:0000256" key="2">
    <source>
        <dbReference type="SAM" id="MobiDB-lite"/>
    </source>
</evidence>
<feature type="chain" id="PRO_5039305278" description="TNFR-Cys domain-containing protein" evidence="4">
    <location>
        <begin position="30"/>
        <end position="505"/>
    </location>
</feature>
<evidence type="ECO:0000313" key="6">
    <source>
        <dbReference type="EMBL" id="KAG7455426.1"/>
    </source>
</evidence>
<dbReference type="EMBL" id="JAFDVH010000024">
    <property type="protein sequence ID" value="KAG7455426.1"/>
    <property type="molecule type" value="Genomic_DNA"/>
</dbReference>
<evidence type="ECO:0000256" key="1">
    <source>
        <dbReference type="PROSITE-ProRule" id="PRU00206"/>
    </source>
</evidence>
<dbReference type="SMART" id="SM00208">
    <property type="entry name" value="TNFR"/>
    <property type="match status" value="2"/>
</dbReference>
<feature type="domain" description="TNFR-Cys" evidence="5">
    <location>
        <begin position="32"/>
        <end position="66"/>
    </location>
</feature>
<dbReference type="PROSITE" id="PS50050">
    <property type="entry name" value="TNFR_NGFR_2"/>
    <property type="match status" value="2"/>
</dbReference>
<dbReference type="Proteomes" id="UP001046870">
    <property type="component" value="Chromosome 24"/>
</dbReference>
<evidence type="ECO:0000256" key="4">
    <source>
        <dbReference type="SAM" id="SignalP"/>
    </source>
</evidence>
<feature type="disulfide bond" evidence="1">
    <location>
        <begin position="151"/>
        <end position="166"/>
    </location>
</feature>
<name>A0A9D3PDT2_MEGAT</name>
<evidence type="ECO:0000313" key="7">
    <source>
        <dbReference type="Proteomes" id="UP001046870"/>
    </source>
</evidence>
<keyword evidence="3" id="KW-0812">Transmembrane</keyword>
<dbReference type="GO" id="GO:0001503">
    <property type="term" value="P:ossification"/>
    <property type="evidence" value="ECO:0007669"/>
    <property type="project" value="TreeGrafter"/>
</dbReference>
<feature type="disulfide bond" evidence="1">
    <location>
        <begin position="45"/>
        <end position="58"/>
    </location>
</feature>
<dbReference type="OrthoDB" id="9889060at2759"/>
<dbReference type="GO" id="GO:0005031">
    <property type="term" value="F:tumor necrosis factor receptor activity"/>
    <property type="evidence" value="ECO:0007669"/>
    <property type="project" value="TreeGrafter"/>
</dbReference>
<dbReference type="PANTHER" id="PTHR47134:SF1">
    <property type="entry name" value="TUMOR NECROSIS FACTOR RECEPTOR SUPERFAMILY MEMBER 11A"/>
    <property type="match status" value="1"/>
</dbReference>
<dbReference type="PROSITE" id="PS00652">
    <property type="entry name" value="TNFR_NGFR_1"/>
    <property type="match status" value="1"/>
</dbReference>
<evidence type="ECO:0000256" key="3">
    <source>
        <dbReference type="SAM" id="Phobius"/>
    </source>
</evidence>
<protein>
    <recommendedName>
        <fullName evidence="5">TNFR-Cys domain-containing protein</fullName>
    </recommendedName>
</protein>
<dbReference type="GO" id="GO:0045780">
    <property type="term" value="P:positive regulation of bone resorption"/>
    <property type="evidence" value="ECO:0007669"/>
    <property type="project" value="TreeGrafter"/>
</dbReference>